<name>A0A1I2AIC1_9BACL</name>
<keyword evidence="2" id="KW-1185">Reference proteome</keyword>
<evidence type="ECO:0000313" key="1">
    <source>
        <dbReference type="EMBL" id="SFE43656.1"/>
    </source>
</evidence>
<organism evidence="1 2">
    <name type="scientific">Paenibacillus algorifonticola</name>
    <dbReference type="NCBI Taxonomy" id="684063"/>
    <lineage>
        <taxon>Bacteria</taxon>
        <taxon>Bacillati</taxon>
        <taxon>Bacillota</taxon>
        <taxon>Bacilli</taxon>
        <taxon>Bacillales</taxon>
        <taxon>Paenibacillaceae</taxon>
        <taxon>Paenibacillus</taxon>
    </lineage>
</organism>
<dbReference type="Pfam" id="PF22758">
    <property type="entry name" value="Phage_cement"/>
    <property type="match status" value="1"/>
</dbReference>
<dbReference type="EMBL" id="FONN01000002">
    <property type="protein sequence ID" value="SFE43656.1"/>
    <property type="molecule type" value="Genomic_DNA"/>
</dbReference>
<gene>
    <name evidence="1" type="ORF">SAMN04487969_102508</name>
</gene>
<dbReference type="AlphaFoldDB" id="A0A1I2AIC1"/>
<dbReference type="OrthoDB" id="2048587at2"/>
<reference evidence="2" key="1">
    <citation type="submission" date="2016-10" db="EMBL/GenBank/DDBJ databases">
        <authorList>
            <person name="Varghese N."/>
            <person name="Submissions S."/>
        </authorList>
    </citation>
    <scope>NUCLEOTIDE SEQUENCE [LARGE SCALE GENOMIC DNA]</scope>
    <source>
        <strain evidence="2">CGMCC 1.10223</strain>
    </source>
</reference>
<dbReference type="RefSeq" id="WP_046230221.1">
    <property type="nucleotide sequence ID" value="NZ_FONN01000002.1"/>
</dbReference>
<dbReference type="InterPro" id="IPR054438">
    <property type="entry name" value="Struct_cement_gp24/gp6"/>
</dbReference>
<protein>
    <submittedName>
        <fullName evidence="1">Uncharacterized protein</fullName>
    </submittedName>
</protein>
<accession>A0A1I2AIC1</accession>
<evidence type="ECO:0000313" key="2">
    <source>
        <dbReference type="Proteomes" id="UP000183410"/>
    </source>
</evidence>
<sequence>MPGAVIGKVLNLGYAGGVSRGDDTIITNRVLKAGSNNVAFGDAVILQADNTWGSITGASTAAEFAGVAVREVKQSVNYLAQATSAGYVGNDPTDVIERGSVTVFCNNGTPTAGGAVFLRILANVAIPNGKVGQFEAVADGTNTIEITNAKWKTGKLDANKIAELTILTRNMP</sequence>
<dbReference type="Proteomes" id="UP000183410">
    <property type="component" value="Unassembled WGS sequence"/>
</dbReference>
<proteinExistence type="predicted"/>